<dbReference type="EMBL" id="QNTQ01000005">
    <property type="protein sequence ID" value="RBI86429.1"/>
    <property type="molecule type" value="Genomic_DNA"/>
</dbReference>
<comment type="similarity">
    <text evidence="1">Belongs to the short-chain dehydrogenases/reductases (SDR) family.</text>
</comment>
<dbReference type="Pfam" id="PF13561">
    <property type="entry name" value="adh_short_C2"/>
    <property type="match status" value="1"/>
</dbReference>
<dbReference type="PANTHER" id="PTHR43477">
    <property type="entry name" value="DIHYDROANTICAPSIN 7-DEHYDROGENASE"/>
    <property type="match status" value="1"/>
</dbReference>
<dbReference type="AlphaFoldDB" id="A0A365UBA5"/>
<evidence type="ECO:0000256" key="1">
    <source>
        <dbReference type="ARBA" id="ARBA00006484"/>
    </source>
</evidence>
<reference evidence="3 4" key="1">
    <citation type="submission" date="2018-07" db="EMBL/GenBank/DDBJ databases">
        <title>Rhodosalinus sp. strain E84T genomic sequence and assembly.</title>
        <authorList>
            <person name="Liu Z.-W."/>
            <person name="Lu D.-C."/>
        </authorList>
    </citation>
    <scope>NUCLEOTIDE SEQUENCE [LARGE SCALE GENOMIC DNA]</scope>
    <source>
        <strain evidence="3 4">E84</strain>
    </source>
</reference>
<dbReference type="CDD" id="cd05233">
    <property type="entry name" value="SDR_c"/>
    <property type="match status" value="1"/>
</dbReference>
<accession>A0A365UBA5</accession>
<evidence type="ECO:0000313" key="4">
    <source>
        <dbReference type="Proteomes" id="UP000253370"/>
    </source>
</evidence>
<dbReference type="Proteomes" id="UP000253370">
    <property type="component" value="Unassembled WGS sequence"/>
</dbReference>
<organism evidence="3 4">
    <name type="scientific">Rhodosalinus halophilus</name>
    <dbReference type="NCBI Taxonomy" id="2259333"/>
    <lineage>
        <taxon>Bacteria</taxon>
        <taxon>Pseudomonadati</taxon>
        <taxon>Pseudomonadota</taxon>
        <taxon>Alphaproteobacteria</taxon>
        <taxon>Rhodobacterales</taxon>
        <taxon>Paracoccaceae</taxon>
        <taxon>Rhodosalinus</taxon>
    </lineage>
</organism>
<comment type="caution">
    <text evidence="3">The sequence shown here is derived from an EMBL/GenBank/DDBJ whole genome shotgun (WGS) entry which is preliminary data.</text>
</comment>
<proteinExistence type="inferred from homology"/>
<evidence type="ECO:0000256" key="2">
    <source>
        <dbReference type="ARBA" id="ARBA00023002"/>
    </source>
</evidence>
<protein>
    <submittedName>
        <fullName evidence="3">SDR family NAD(P)-dependent oxidoreductase</fullName>
    </submittedName>
</protein>
<dbReference type="InterPro" id="IPR002347">
    <property type="entry name" value="SDR_fam"/>
</dbReference>
<keyword evidence="4" id="KW-1185">Reference proteome</keyword>
<dbReference type="PRINTS" id="PR00080">
    <property type="entry name" value="SDRFAMILY"/>
</dbReference>
<dbReference type="InterPro" id="IPR051122">
    <property type="entry name" value="SDR_DHRS6-like"/>
</dbReference>
<dbReference type="PRINTS" id="PR00081">
    <property type="entry name" value="GDHRDH"/>
</dbReference>
<dbReference type="PANTHER" id="PTHR43477:SF1">
    <property type="entry name" value="DIHYDROANTICAPSIN 7-DEHYDROGENASE"/>
    <property type="match status" value="1"/>
</dbReference>
<dbReference type="SUPFAM" id="SSF51735">
    <property type="entry name" value="NAD(P)-binding Rossmann-fold domains"/>
    <property type="match status" value="1"/>
</dbReference>
<dbReference type="InterPro" id="IPR036291">
    <property type="entry name" value="NAD(P)-bd_dom_sf"/>
</dbReference>
<sequence length="283" mass="29383">MPSLSDPLCCCARRVPPLVIRLVLISYTGDLSGQEERRMTSDGKRIALLGGAGGIGRALAARALDEGWVVTVLDLPHSLDRHPVAQGMRALPVDVTDADGLAAAMAQVGPMEGFVNLAGFHTGVTPLEETTAEEFDEVMAGNFRGAYLAARAALPGLRAARGAMVNVVSGLAAHVRPGYGLYGANKAAMVHLTKTLALEAAPEVRVNAVGPAAVDTAFLRGGTGRSDEDAPTSLDVDAYARMTPLGRLAQPADVVGPILFLLGPDSAFMTGQVLWVNGGGYMP</sequence>
<gene>
    <name evidence="3" type="ORF">DRV85_06170</name>
</gene>
<name>A0A365UBA5_9RHOB</name>
<dbReference type="GO" id="GO:0016491">
    <property type="term" value="F:oxidoreductase activity"/>
    <property type="evidence" value="ECO:0007669"/>
    <property type="project" value="UniProtKB-KW"/>
</dbReference>
<dbReference type="Gene3D" id="3.40.50.720">
    <property type="entry name" value="NAD(P)-binding Rossmann-like Domain"/>
    <property type="match status" value="1"/>
</dbReference>
<keyword evidence="2" id="KW-0560">Oxidoreductase</keyword>
<evidence type="ECO:0000313" key="3">
    <source>
        <dbReference type="EMBL" id="RBI86429.1"/>
    </source>
</evidence>